<dbReference type="EMBL" id="BPLQ01010011">
    <property type="protein sequence ID" value="GIY47772.1"/>
    <property type="molecule type" value="Genomic_DNA"/>
</dbReference>
<dbReference type="InterPro" id="IPR036691">
    <property type="entry name" value="Endo/exonu/phosph_ase_sf"/>
</dbReference>
<evidence type="ECO:0000313" key="2">
    <source>
        <dbReference type="Proteomes" id="UP001054837"/>
    </source>
</evidence>
<gene>
    <name evidence="1" type="primary">HNAJ_LOCUS13337</name>
    <name evidence="1" type="ORF">CDAR_77241</name>
</gene>
<dbReference type="Gene3D" id="3.60.10.10">
    <property type="entry name" value="Endonuclease/exonuclease/phosphatase"/>
    <property type="match status" value="1"/>
</dbReference>
<name>A0AAV4TSN4_9ARAC</name>
<comment type="caution">
    <text evidence="1">The sequence shown here is derived from an EMBL/GenBank/DDBJ whole genome shotgun (WGS) entry which is preliminary data.</text>
</comment>
<keyword evidence="2" id="KW-1185">Reference proteome</keyword>
<sequence>MNAHSTRWDSGDMNATGKETDDLLNSSLLDLIYDVSDPPTYVHYNGSGSTPDLLCVSTDLCPFTNRIVIGDPGSGYTQIIASIVIQRQKTKPYYSQRKSWNFKKADWVNFRRLTEEKLHMNNFDFSLHPSRIVSQINRAILACAKNSIPRGRVKAYKCFWSEKLDEIKAKRDRLRRKAE</sequence>
<proteinExistence type="predicted"/>
<dbReference type="SUPFAM" id="SSF56219">
    <property type="entry name" value="DNase I-like"/>
    <property type="match status" value="1"/>
</dbReference>
<organism evidence="1 2">
    <name type="scientific">Caerostris darwini</name>
    <dbReference type="NCBI Taxonomy" id="1538125"/>
    <lineage>
        <taxon>Eukaryota</taxon>
        <taxon>Metazoa</taxon>
        <taxon>Ecdysozoa</taxon>
        <taxon>Arthropoda</taxon>
        <taxon>Chelicerata</taxon>
        <taxon>Arachnida</taxon>
        <taxon>Araneae</taxon>
        <taxon>Araneomorphae</taxon>
        <taxon>Entelegynae</taxon>
        <taxon>Araneoidea</taxon>
        <taxon>Araneidae</taxon>
        <taxon>Caerostris</taxon>
    </lineage>
</organism>
<protein>
    <submittedName>
        <fullName evidence="1">Uncharacterized protein</fullName>
    </submittedName>
</protein>
<evidence type="ECO:0000313" key="1">
    <source>
        <dbReference type="EMBL" id="GIY47772.1"/>
    </source>
</evidence>
<dbReference type="Proteomes" id="UP001054837">
    <property type="component" value="Unassembled WGS sequence"/>
</dbReference>
<accession>A0AAV4TSN4</accession>
<reference evidence="1 2" key="1">
    <citation type="submission" date="2021-06" db="EMBL/GenBank/DDBJ databases">
        <title>Caerostris darwini draft genome.</title>
        <authorList>
            <person name="Kono N."/>
            <person name="Arakawa K."/>
        </authorList>
    </citation>
    <scope>NUCLEOTIDE SEQUENCE [LARGE SCALE GENOMIC DNA]</scope>
</reference>
<dbReference type="AlphaFoldDB" id="A0AAV4TSN4"/>